<gene>
    <name evidence="2" type="ORF">JBS370_LOCUS39038</name>
</gene>
<dbReference type="Proteomes" id="UP000663836">
    <property type="component" value="Unassembled WGS sequence"/>
</dbReference>
<accession>A0A820FDM5</accession>
<comment type="caution">
    <text evidence="2">The sequence shown here is derived from an EMBL/GenBank/DDBJ whole genome shotgun (WGS) entry which is preliminary data.</text>
</comment>
<evidence type="ECO:0000256" key="1">
    <source>
        <dbReference type="SAM" id="MobiDB-lite"/>
    </source>
</evidence>
<name>A0A820FDM5_9BILA</name>
<organism evidence="2 3">
    <name type="scientific">Rotaria sordida</name>
    <dbReference type="NCBI Taxonomy" id="392033"/>
    <lineage>
        <taxon>Eukaryota</taxon>
        <taxon>Metazoa</taxon>
        <taxon>Spiralia</taxon>
        <taxon>Gnathifera</taxon>
        <taxon>Rotifera</taxon>
        <taxon>Eurotatoria</taxon>
        <taxon>Bdelloidea</taxon>
        <taxon>Philodinida</taxon>
        <taxon>Philodinidae</taxon>
        <taxon>Rotaria</taxon>
    </lineage>
</organism>
<reference evidence="2" key="1">
    <citation type="submission" date="2021-02" db="EMBL/GenBank/DDBJ databases">
        <authorList>
            <person name="Nowell W R."/>
        </authorList>
    </citation>
    <scope>NUCLEOTIDE SEQUENCE</scope>
</reference>
<sequence>MAPIQSHSNQVFDETKHIVDATVKKYLQKTTSDVHRLIPVEGAAERNCLYHSTLLLMNNPTVTTDELRVRTIIELITNETYYDSMYSQFVGSVAFIIKAMCKNNTFSDLYEISALCNVLKCNMRSIYPEIDFREDLTIMNNLFIPAPPVITNCDITILWSPVLNEIDARASNNNVWSPNYFVPLLSSAVYYASEYGNKSPKFSTPEKKTFKNNTTTRIRSPKFECSPNSRRRIDNMGMYSTQSISSSVLQ</sequence>
<dbReference type="EMBL" id="CAJOBD010024543">
    <property type="protein sequence ID" value="CAF4260067.1"/>
    <property type="molecule type" value="Genomic_DNA"/>
</dbReference>
<dbReference type="AlphaFoldDB" id="A0A820FDM5"/>
<evidence type="ECO:0000313" key="2">
    <source>
        <dbReference type="EMBL" id="CAF4260067.1"/>
    </source>
</evidence>
<protein>
    <submittedName>
        <fullName evidence="2">Uncharacterized protein</fullName>
    </submittedName>
</protein>
<proteinExistence type="predicted"/>
<feature type="region of interest" description="Disordered" evidence="1">
    <location>
        <begin position="202"/>
        <end position="233"/>
    </location>
</feature>
<evidence type="ECO:0000313" key="3">
    <source>
        <dbReference type="Proteomes" id="UP000663836"/>
    </source>
</evidence>